<sequence>MVLRTNTNAGSIDQWRGFEFHLNTGGMANLLSIPRLEEAGCKVDYSTDGEWTVKLPSGEVLVFKRDTGVCNRMPYITSSGVSARFNNYFRDGFLMRVRRPSLAVGSARSSSGKPQNVLIGISSYYSGLPRLSCHGEVQTNHGASYGRLWGVVPRNQDVWSESTVLMHLSNSLPPAVSARRLPRWQNIPYSRDCGEGK</sequence>
<name>K0S6W3_THAOC</name>
<accession>K0S6W3</accession>
<keyword evidence="2" id="KW-1185">Reference proteome</keyword>
<reference evidence="1 2" key="1">
    <citation type="journal article" date="2012" name="Genome Biol.">
        <title>Genome and low-iron response of an oceanic diatom adapted to chronic iron limitation.</title>
        <authorList>
            <person name="Lommer M."/>
            <person name="Specht M."/>
            <person name="Roy A.S."/>
            <person name="Kraemer L."/>
            <person name="Andreson R."/>
            <person name="Gutowska M.A."/>
            <person name="Wolf J."/>
            <person name="Bergner S.V."/>
            <person name="Schilhabel M.B."/>
            <person name="Klostermeier U.C."/>
            <person name="Beiko R.G."/>
            <person name="Rosenstiel P."/>
            <person name="Hippler M."/>
            <person name="Laroche J."/>
        </authorList>
    </citation>
    <scope>NUCLEOTIDE SEQUENCE [LARGE SCALE GENOMIC DNA]</scope>
    <source>
        <strain evidence="1 2">CCMP1005</strain>
    </source>
</reference>
<evidence type="ECO:0000313" key="2">
    <source>
        <dbReference type="Proteomes" id="UP000266841"/>
    </source>
</evidence>
<organism evidence="1 2">
    <name type="scientific">Thalassiosira oceanica</name>
    <name type="common">Marine diatom</name>
    <dbReference type="NCBI Taxonomy" id="159749"/>
    <lineage>
        <taxon>Eukaryota</taxon>
        <taxon>Sar</taxon>
        <taxon>Stramenopiles</taxon>
        <taxon>Ochrophyta</taxon>
        <taxon>Bacillariophyta</taxon>
        <taxon>Coscinodiscophyceae</taxon>
        <taxon>Thalassiosirophycidae</taxon>
        <taxon>Thalassiosirales</taxon>
        <taxon>Thalassiosiraceae</taxon>
        <taxon>Thalassiosira</taxon>
    </lineage>
</organism>
<dbReference type="EMBL" id="AGNL01019428">
    <property type="protein sequence ID" value="EJK61833.1"/>
    <property type="molecule type" value="Genomic_DNA"/>
</dbReference>
<comment type="caution">
    <text evidence="1">The sequence shown here is derived from an EMBL/GenBank/DDBJ whole genome shotgun (WGS) entry which is preliminary data.</text>
</comment>
<dbReference type="AlphaFoldDB" id="K0S6W3"/>
<protein>
    <submittedName>
        <fullName evidence="1">Uncharacterized protein</fullName>
    </submittedName>
</protein>
<gene>
    <name evidence="1" type="ORF">THAOC_17605</name>
</gene>
<dbReference type="Proteomes" id="UP000266841">
    <property type="component" value="Unassembled WGS sequence"/>
</dbReference>
<proteinExistence type="predicted"/>
<evidence type="ECO:0000313" key="1">
    <source>
        <dbReference type="EMBL" id="EJK61833.1"/>
    </source>
</evidence>